<name>A0ACB9Z6E8_9PEZI</name>
<gene>
    <name evidence="1" type="ORF">F4820DRAFT_468641</name>
</gene>
<evidence type="ECO:0000313" key="2">
    <source>
        <dbReference type="Proteomes" id="UP001497700"/>
    </source>
</evidence>
<comment type="caution">
    <text evidence="1">The sequence shown here is derived from an EMBL/GenBank/DDBJ whole genome shotgun (WGS) entry which is preliminary data.</text>
</comment>
<evidence type="ECO:0000313" key="1">
    <source>
        <dbReference type="EMBL" id="KAI4866745.1"/>
    </source>
</evidence>
<dbReference type="Proteomes" id="UP001497700">
    <property type="component" value="Unassembled WGS sequence"/>
</dbReference>
<accession>A0ACB9Z6E8</accession>
<proteinExistence type="predicted"/>
<organism evidence="1 2">
    <name type="scientific">Hypoxylon rubiginosum</name>
    <dbReference type="NCBI Taxonomy" id="110542"/>
    <lineage>
        <taxon>Eukaryota</taxon>
        <taxon>Fungi</taxon>
        <taxon>Dikarya</taxon>
        <taxon>Ascomycota</taxon>
        <taxon>Pezizomycotina</taxon>
        <taxon>Sordariomycetes</taxon>
        <taxon>Xylariomycetidae</taxon>
        <taxon>Xylariales</taxon>
        <taxon>Hypoxylaceae</taxon>
        <taxon>Hypoxylon</taxon>
    </lineage>
</organism>
<protein>
    <submittedName>
        <fullName evidence="1">Uncharacterized protein</fullName>
    </submittedName>
</protein>
<sequence length="356" mass="39203">MAEASNLPIVLYHYVHSPYSRRLVWYLTLRQIPYKQCFQPNVLPRPDLKEKLGIAYRRIPLLSVGRDVYLDTRLIIAKLETLFPASAAHPGLGAAADRPEHRLVEALLSRLATDGGFFLRASQLLPPQLVAQRGSRFVRDRADLVGINMAGEVGDAASPFSAESLAARRPEAAAELRQVVELLETTALADGRDWLLGTPGPALADLEVVWVLQWLYRIPGALPAEVVSKALFPRVFSWVERFERAVEEKRARLDDPQTVEGDEAATIIVGAPYAETEVDVDATDPVVAAEGLEKGENVKLWPTDWGYLHKDSGRLVSMDKTEYVIETGGTAGSIRVHAPRHGFKICKVGDGDAAKL</sequence>
<keyword evidence="2" id="KW-1185">Reference proteome</keyword>
<reference evidence="1 2" key="1">
    <citation type="journal article" date="2022" name="New Phytol.">
        <title>Ecological generalism drives hyperdiversity of secondary metabolite gene clusters in xylarialean endophytes.</title>
        <authorList>
            <person name="Franco M.E.E."/>
            <person name="Wisecaver J.H."/>
            <person name="Arnold A.E."/>
            <person name="Ju Y.M."/>
            <person name="Slot J.C."/>
            <person name="Ahrendt S."/>
            <person name="Moore L.P."/>
            <person name="Eastman K.E."/>
            <person name="Scott K."/>
            <person name="Konkel Z."/>
            <person name="Mondo S.J."/>
            <person name="Kuo A."/>
            <person name="Hayes R.D."/>
            <person name="Haridas S."/>
            <person name="Andreopoulos B."/>
            <person name="Riley R."/>
            <person name="LaButti K."/>
            <person name="Pangilinan J."/>
            <person name="Lipzen A."/>
            <person name="Amirebrahimi M."/>
            <person name="Yan J."/>
            <person name="Adam C."/>
            <person name="Keymanesh K."/>
            <person name="Ng V."/>
            <person name="Louie K."/>
            <person name="Northen T."/>
            <person name="Drula E."/>
            <person name="Henrissat B."/>
            <person name="Hsieh H.M."/>
            <person name="Youens-Clark K."/>
            <person name="Lutzoni F."/>
            <person name="Miadlikowska J."/>
            <person name="Eastwood D.C."/>
            <person name="Hamelin R.C."/>
            <person name="Grigoriev I.V."/>
            <person name="U'Ren J.M."/>
        </authorList>
    </citation>
    <scope>NUCLEOTIDE SEQUENCE [LARGE SCALE GENOMIC DNA]</scope>
    <source>
        <strain evidence="1 2">CBS 119005</strain>
    </source>
</reference>
<dbReference type="EMBL" id="MU393455">
    <property type="protein sequence ID" value="KAI4866745.1"/>
    <property type="molecule type" value="Genomic_DNA"/>
</dbReference>